<dbReference type="Proteomes" id="UP000001542">
    <property type="component" value="Unassembled WGS sequence"/>
</dbReference>
<reference evidence="9" key="1">
    <citation type="submission" date="2006-10" db="EMBL/GenBank/DDBJ databases">
        <authorList>
            <person name="Amadeo P."/>
            <person name="Zhao Q."/>
            <person name="Wortman J."/>
            <person name="Fraser-Liggett C."/>
            <person name="Carlton J."/>
        </authorList>
    </citation>
    <scope>NUCLEOTIDE SEQUENCE</scope>
    <source>
        <strain evidence="9">G3</strain>
    </source>
</reference>
<feature type="active site" description="Proton donor" evidence="6">
    <location>
        <position position="106"/>
    </location>
</feature>
<dbReference type="AlphaFoldDB" id="A2FBR1"/>
<dbReference type="InterPro" id="IPR050749">
    <property type="entry name" value="Glycosyl_Hydrolase_47"/>
</dbReference>
<feature type="binding site" evidence="7">
    <location>
        <position position="451"/>
    </location>
    <ligand>
        <name>Ca(2+)</name>
        <dbReference type="ChEBI" id="CHEBI:29108"/>
    </ligand>
</feature>
<dbReference type="eggNOG" id="KOG2204">
    <property type="taxonomic scope" value="Eukaryota"/>
</dbReference>
<dbReference type="InParanoid" id="A2FBR1"/>
<comment type="pathway">
    <text evidence="2">Protein modification; protein glycosylation.</text>
</comment>
<proteinExistence type="inferred from homology"/>
<dbReference type="PANTHER" id="PTHR11742:SF6">
    <property type="entry name" value="MANNOSYL-OLIGOSACCHARIDE ALPHA-1,2-MANNOSIDASE IA-RELATED"/>
    <property type="match status" value="1"/>
</dbReference>
<dbReference type="FunFam" id="1.50.10.10:FF:000066">
    <property type="entry name" value="alpha-1,2-Mannosidase"/>
    <property type="match status" value="1"/>
</dbReference>
<dbReference type="PANTHER" id="PTHR11742">
    <property type="entry name" value="MANNOSYL-OLIGOSACCHARIDE ALPHA-1,2-MANNOSIDASE-RELATED"/>
    <property type="match status" value="1"/>
</dbReference>
<evidence type="ECO:0000256" key="6">
    <source>
        <dbReference type="PIRSR" id="PIRSR601382-1"/>
    </source>
</evidence>
<feature type="active site" evidence="6">
    <location>
        <position position="234"/>
    </location>
</feature>
<feature type="active site" description="Proton donor" evidence="6">
    <location>
        <position position="343"/>
    </location>
</feature>
<sequence>MTLNARSNNINLYNKFNRPIDSDNDERREKIKDAFLYAWNIYKKNCWGYDFINTAELRCFSYLNSGLTIVDSLSTLILMNLTNEYEDAKNFVEKNFTLRGSWKTFEVIIRYLGSFISSYELTHEEVFKNKSIIVMNLIDSLLDKNGFLLDQTDFNDSEGYIKVTRNYGDTQLALLGTLQLECLSIAKITGNDYYVQRGLNFWRYIWKMYPNESFIFDSYQYQENGCRDIGRNTDSYYEYILKSYLLTNRKSKTILDRHLLMMKEIKRYMYYYHNETDIYFVGKSCWNVLYGDDHHLTTFLGGLIGIGAIEENPNRDEDFEMAKNLTDGYYKMYRRFKTGLMPELPIFLGNGSVSVEFSSYFLRPETVESIYYIWKLTGDKKYREMAWNIFLSIDKYCKCSNGYSAIDDVDSENPTKTGYQDSYFFSETLKYLYLTFCDRKYLPLSEWVFNTEGHPLRVWSDEDFNLLKTHLFE</sequence>
<dbReference type="RefSeq" id="XP_001310588.1">
    <property type="nucleotide sequence ID" value="XM_001310587.1"/>
</dbReference>
<evidence type="ECO:0000256" key="1">
    <source>
        <dbReference type="ARBA" id="ARBA00001913"/>
    </source>
</evidence>
<keyword evidence="5" id="KW-1015">Disulfide bond</keyword>
<dbReference type="STRING" id="5722.A2FBR1"/>
<protein>
    <recommendedName>
        <fullName evidence="8">alpha-1,2-Mannosidase</fullName>
        <ecNumber evidence="8">3.2.1.-</ecNumber>
    </recommendedName>
</protein>
<dbReference type="PRINTS" id="PR00747">
    <property type="entry name" value="GLYHDRLASE47"/>
</dbReference>
<keyword evidence="4 8" id="KW-0378">Hydrolase</keyword>
<dbReference type="GO" id="GO:0005509">
    <property type="term" value="F:calcium ion binding"/>
    <property type="evidence" value="ECO:0007669"/>
    <property type="project" value="InterPro"/>
</dbReference>
<dbReference type="FunCoup" id="A2FBR1">
    <property type="interactions" value="657"/>
</dbReference>
<dbReference type="SUPFAM" id="SSF48225">
    <property type="entry name" value="Seven-hairpin glycosidases"/>
    <property type="match status" value="1"/>
</dbReference>
<organism evidence="9 10">
    <name type="scientific">Trichomonas vaginalis (strain ATCC PRA-98 / G3)</name>
    <dbReference type="NCBI Taxonomy" id="412133"/>
    <lineage>
        <taxon>Eukaryota</taxon>
        <taxon>Metamonada</taxon>
        <taxon>Parabasalia</taxon>
        <taxon>Trichomonadida</taxon>
        <taxon>Trichomonadidae</taxon>
        <taxon>Trichomonas</taxon>
    </lineage>
</organism>
<evidence type="ECO:0000313" key="9">
    <source>
        <dbReference type="EMBL" id="EAX97658.1"/>
    </source>
</evidence>
<dbReference type="InterPro" id="IPR036026">
    <property type="entry name" value="Seven-hairpin_glycosidases"/>
</dbReference>
<evidence type="ECO:0000256" key="8">
    <source>
        <dbReference type="RuleBase" id="RU361193"/>
    </source>
</evidence>
<dbReference type="GO" id="GO:0036503">
    <property type="term" value="P:ERAD pathway"/>
    <property type="evidence" value="ECO:0000318"/>
    <property type="project" value="GO_Central"/>
</dbReference>
<dbReference type="EMBL" id="DS113706">
    <property type="protein sequence ID" value="EAX97658.1"/>
    <property type="molecule type" value="Genomic_DNA"/>
</dbReference>
<dbReference type="VEuPathDB" id="TrichDB:TVAG_229250"/>
<evidence type="ECO:0000256" key="4">
    <source>
        <dbReference type="ARBA" id="ARBA00022801"/>
    </source>
</evidence>
<dbReference type="KEGG" id="tva:4755445"/>
<keyword evidence="8" id="KW-0326">Glycosidase</keyword>
<dbReference type="EC" id="3.2.1.-" evidence="8"/>
<comment type="cofactor">
    <cofactor evidence="1 7">
        <name>Ca(2+)</name>
        <dbReference type="ChEBI" id="CHEBI:29108"/>
    </cofactor>
</comment>
<accession>A2FBR1</accession>
<dbReference type="OrthoDB" id="8118055at2759"/>
<dbReference type="GO" id="GO:0004571">
    <property type="term" value="F:mannosyl-oligosaccharide 1,2-alpha-mannosidase activity"/>
    <property type="evidence" value="ECO:0000318"/>
    <property type="project" value="GO_Central"/>
</dbReference>
<dbReference type="SMR" id="A2FBR1"/>
<reference evidence="9" key="2">
    <citation type="journal article" date="2007" name="Science">
        <title>Draft genome sequence of the sexually transmitted pathogen Trichomonas vaginalis.</title>
        <authorList>
            <person name="Carlton J.M."/>
            <person name="Hirt R.P."/>
            <person name="Silva J.C."/>
            <person name="Delcher A.L."/>
            <person name="Schatz M."/>
            <person name="Zhao Q."/>
            <person name="Wortman J.R."/>
            <person name="Bidwell S.L."/>
            <person name="Alsmark U.C.M."/>
            <person name="Besteiro S."/>
            <person name="Sicheritz-Ponten T."/>
            <person name="Noel C.J."/>
            <person name="Dacks J.B."/>
            <person name="Foster P.G."/>
            <person name="Simillion C."/>
            <person name="Van de Peer Y."/>
            <person name="Miranda-Saavedra D."/>
            <person name="Barton G.J."/>
            <person name="Westrop G.D."/>
            <person name="Mueller S."/>
            <person name="Dessi D."/>
            <person name="Fiori P.L."/>
            <person name="Ren Q."/>
            <person name="Paulsen I."/>
            <person name="Zhang H."/>
            <person name="Bastida-Corcuera F.D."/>
            <person name="Simoes-Barbosa A."/>
            <person name="Brown M.T."/>
            <person name="Hayes R.D."/>
            <person name="Mukherjee M."/>
            <person name="Okumura C.Y."/>
            <person name="Schneider R."/>
            <person name="Smith A.J."/>
            <person name="Vanacova S."/>
            <person name="Villalvazo M."/>
            <person name="Haas B.J."/>
            <person name="Pertea M."/>
            <person name="Feldblyum T.V."/>
            <person name="Utterback T.R."/>
            <person name="Shu C.L."/>
            <person name="Osoegawa K."/>
            <person name="de Jong P.J."/>
            <person name="Hrdy I."/>
            <person name="Horvathova L."/>
            <person name="Zubacova Z."/>
            <person name="Dolezal P."/>
            <person name="Malik S.B."/>
            <person name="Logsdon J.M. Jr."/>
            <person name="Henze K."/>
            <person name="Gupta A."/>
            <person name="Wang C.C."/>
            <person name="Dunne R.L."/>
            <person name="Upcroft J.A."/>
            <person name="Upcroft P."/>
            <person name="White O."/>
            <person name="Salzberg S.L."/>
            <person name="Tang P."/>
            <person name="Chiu C.-H."/>
            <person name="Lee Y.-S."/>
            <person name="Embley T.M."/>
            <person name="Coombs G.H."/>
            <person name="Mottram J.C."/>
            <person name="Tachezy J."/>
            <person name="Fraser-Liggett C.M."/>
            <person name="Johnson P.J."/>
        </authorList>
    </citation>
    <scope>NUCLEOTIDE SEQUENCE [LARGE SCALE GENOMIC DNA]</scope>
    <source>
        <strain evidence="9">G3</strain>
    </source>
</reference>
<dbReference type="Pfam" id="PF01532">
    <property type="entry name" value="Glyco_hydro_47"/>
    <property type="match status" value="1"/>
</dbReference>
<dbReference type="GO" id="GO:0005975">
    <property type="term" value="P:carbohydrate metabolic process"/>
    <property type="evidence" value="ECO:0007669"/>
    <property type="project" value="InterPro"/>
</dbReference>
<feature type="active site" evidence="6">
    <location>
        <position position="365"/>
    </location>
</feature>
<dbReference type="OMA" id="FEWADWE"/>
<comment type="similarity">
    <text evidence="3 8">Belongs to the glycosyl hydrolase 47 family.</text>
</comment>
<keyword evidence="7" id="KW-0479">Metal-binding</keyword>
<evidence type="ECO:0000256" key="2">
    <source>
        <dbReference type="ARBA" id="ARBA00004922"/>
    </source>
</evidence>
<dbReference type="GO" id="GO:0005783">
    <property type="term" value="C:endoplasmic reticulum"/>
    <property type="evidence" value="ECO:0000318"/>
    <property type="project" value="GO_Central"/>
</dbReference>
<keyword evidence="10" id="KW-1185">Reference proteome</keyword>
<dbReference type="InterPro" id="IPR001382">
    <property type="entry name" value="Glyco_hydro_47"/>
</dbReference>
<dbReference type="InterPro" id="IPR012341">
    <property type="entry name" value="6hp_glycosidase-like_sf"/>
</dbReference>
<dbReference type="GO" id="GO:0000139">
    <property type="term" value="C:Golgi membrane"/>
    <property type="evidence" value="ECO:0000318"/>
    <property type="project" value="GO_Central"/>
</dbReference>
<evidence type="ECO:0000313" key="10">
    <source>
        <dbReference type="Proteomes" id="UP000001542"/>
    </source>
</evidence>
<name>A2FBR1_TRIV3</name>
<keyword evidence="7" id="KW-0106">Calcium</keyword>
<dbReference type="VEuPathDB" id="TrichDB:TVAGG3_0717880"/>
<evidence type="ECO:0000256" key="3">
    <source>
        <dbReference type="ARBA" id="ARBA00007658"/>
    </source>
</evidence>
<evidence type="ECO:0000256" key="5">
    <source>
        <dbReference type="ARBA" id="ARBA00023157"/>
    </source>
</evidence>
<dbReference type="Gene3D" id="1.50.10.10">
    <property type="match status" value="1"/>
</dbReference>
<gene>
    <name evidence="9" type="ORF">TVAG_229250</name>
</gene>
<evidence type="ECO:0000256" key="7">
    <source>
        <dbReference type="PIRSR" id="PIRSR601382-2"/>
    </source>
</evidence>